<dbReference type="InterPro" id="IPR049227">
    <property type="entry name" value="DUF6824"/>
</dbReference>
<dbReference type="EMBL" id="CAICTM010000448">
    <property type="protein sequence ID" value="CAB9510724.1"/>
    <property type="molecule type" value="Genomic_DNA"/>
</dbReference>
<gene>
    <name evidence="3" type="ORF">SEMRO_449_G145390.1</name>
</gene>
<reference evidence="3" key="1">
    <citation type="submission" date="2020-06" db="EMBL/GenBank/DDBJ databases">
        <authorList>
            <consortium name="Plant Systems Biology data submission"/>
        </authorList>
    </citation>
    <scope>NUCLEOTIDE SEQUENCE</scope>
    <source>
        <strain evidence="3">D6</strain>
    </source>
</reference>
<dbReference type="Pfam" id="PF20710">
    <property type="entry name" value="DUF6824"/>
    <property type="match status" value="1"/>
</dbReference>
<evidence type="ECO:0000313" key="3">
    <source>
        <dbReference type="EMBL" id="CAB9510724.1"/>
    </source>
</evidence>
<comment type="caution">
    <text evidence="3">The sequence shown here is derived from an EMBL/GenBank/DDBJ whole genome shotgun (WGS) entry which is preliminary data.</text>
</comment>
<proteinExistence type="predicted"/>
<evidence type="ECO:0000259" key="2">
    <source>
        <dbReference type="Pfam" id="PF20710"/>
    </source>
</evidence>
<keyword evidence="4" id="KW-1185">Reference proteome</keyword>
<dbReference type="AlphaFoldDB" id="A0A9N8E2W8"/>
<feature type="domain" description="DUF6824" evidence="2">
    <location>
        <begin position="53"/>
        <end position="138"/>
    </location>
</feature>
<accession>A0A9N8E2W8</accession>
<feature type="compositionally biased region" description="Polar residues" evidence="1">
    <location>
        <begin position="164"/>
        <end position="191"/>
    </location>
</feature>
<dbReference type="Proteomes" id="UP001153069">
    <property type="component" value="Unassembled WGS sequence"/>
</dbReference>
<name>A0A9N8E2W8_9STRA</name>
<evidence type="ECO:0000256" key="1">
    <source>
        <dbReference type="SAM" id="MobiDB-lite"/>
    </source>
</evidence>
<protein>
    <recommendedName>
        <fullName evidence="2">DUF6824 domain-containing protein</fullName>
    </recommendedName>
</protein>
<feature type="compositionally biased region" description="Low complexity" evidence="1">
    <location>
        <begin position="192"/>
        <end position="202"/>
    </location>
</feature>
<feature type="region of interest" description="Disordered" evidence="1">
    <location>
        <begin position="139"/>
        <end position="248"/>
    </location>
</feature>
<feature type="compositionally biased region" description="Low complexity" evidence="1">
    <location>
        <begin position="151"/>
        <end position="163"/>
    </location>
</feature>
<organism evidence="3 4">
    <name type="scientific">Seminavis robusta</name>
    <dbReference type="NCBI Taxonomy" id="568900"/>
    <lineage>
        <taxon>Eukaryota</taxon>
        <taxon>Sar</taxon>
        <taxon>Stramenopiles</taxon>
        <taxon>Ochrophyta</taxon>
        <taxon>Bacillariophyta</taxon>
        <taxon>Bacillariophyceae</taxon>
        <taxon>Bacillariophycidae</taxon>
        <taxon>Naviculales</taxon>
        <taxon>Naviculaceae</taxon>
        <taxon>Seminavis</taxon>
    </lineage>
</organism>
<evidence type="ECO:0000313" key="4">
    <source>
        <dbReference type="Proteomes" id="UP001153069"/>
    </source>
</evidence>
<sequence length="312" mass="35056">MNQFEHPVYPFGYTTSAPHSRGYLYPPMPQFSQPQQQEAQNQTTMTITVHDNDILMGRGGKNNMHIGNEKLRQLARAKASKYIKADKREKSLMSLDLVAQVHAMTPAGRFLKRDPVSMNWQLVPSELAREKASQCLRDAVSQIKKRRDSDSSSSAGSAMEGISTPSSKATQKMANKQQRPAPVTSHSKSLIQQHQAQQQQQQKVRSKKRGAVLVDMSSSQPTMMRNHKRQRTTPQKRDENNNNYTPISIPPAIMSDMLSNYSPIPLRNIHNPSVVSEDGLPFADFDLFFDNHSLSGAHDENDHGLDVSGFQF</sequence>